<dbReference type="EMBL" id="NMUH01000535">
    <property type="protein sequence ID" value="MQL80935.1"/>
    <property type="molecule type" value="Genomic_DNA"/>
</dbReference>
<sequence>MGHYDYSMCFWFLQEDNGSLSCRLPIVVRPSVDVDALVQEILCEENAIFLAMDEAIADEIFESNEEHSVPRPMHTSSHSGHIWIHEVLQGHERRCYNMFRLHSTTFMKLRDELMERDLIRDSHYVTATEKLTNFMYAMGHGVASRAMCEHFQHSSETISKHVREVTKALASLRFNYIKLPSLTDPVHPRIRHDDRFYPYFKDAIEAIDGTHVPTHILREKQARYRNRKGVVSQNVMGVCGFDLVFQYVGVGFEGAAADMAVLRRAMDVGGFHVLEGGREDEDDEPEEDPNLSVSASDMTAGGALRDAISTQLNYINSLAMACNQWQVIQETVAGLKPCRMWYKLGLNLEPGMELAICITALGV</sequence>
<proteinExistence type="predicted"/>
<gene>
    <name evidence="3" type="ORF">Taro_013389</name>
</gene>
<dbReference type="PANTHER" id="PTHR22930">
    <property type="match status" value="1"/>
</dbReference>
<feature type="region of interest" description="Disordered" evidence="1">
    <location>
        <begin position="275"/>
        <end position="296"/>
    </location>
</feature>
<dbReference type="Proteomes" id="UP000652761">
    <property type="component" value="Unassembled WGS sequence"/>
</dbReference>
<dbReference type="InterPro" id="IPR058353">
    <property type="entry name" value="DUF8040"/>
</dbReference>
<keyword evidence="4" id="KW-1185">Reference proteome</keyword>
<accession>A0A843UBQ5</accession>
<name>A0A843UBQ5_COLES</name>
<dbReference type="PANTHER" id="PTHR22930:SF259">
    <property type="entry name" value="OS08G0106900 PROTEIN"/>
    <property type="match status" value="1"/>
</dbReference>
<dbReference type="OrthoDB" id="1681765at2759"/>
<evidence type="ECO:0000259" key="2">
    <source>
        <dbReference type="Pfam" id="PF26138"/>
    </source>
</evidence>
<evidence type="ECO:0000313" key="3">
    <source>
        <dbReference type="EMBL" id="MQL80935.1"/>
    </source>
</evidence>
<comment type="caution">
    <text evidence="3">The sequence shown here is derived from an EMBL/GenBank/DDBJ whole genome shotgun (WGS) entry which is preliminary data.</text>
</comment>
<evidence type="ECO:0000256" key="1">
    <source>
        <dbReference type="SAM" id="MobiDB-lite"/>
    </source>
</evidence>
<dbReference type="Pfam" id="PF26138">
    <property type="entry name" value="DUF8040"/>
    <property type="match status" value="1"/>
</dbReference>
<reference evidence="3" key="1">
    <citation type="submission" date="2017-07" db="EMBL/GenBank/DDBJ databases">
        <title>Taro Niue Genome Assembly and Annotation.</title>
        <authorList>
            <person name="Atibalentja N."/>
            <person name="Keating K."/>
            <person name="Fields C.J."/>
        </authorList>
    </citation>
    <scope>NUCLEOTIDE SEQUENCE</scope>
    <source>
        <strain evidence="3">Niue_2</strain>
        <tissue evidence="3">Leaf</tissue>
    </source>
</reference>
<evidence type="ECO:0000313" key="4">
    <source>
        <dbReference type="Proteomes" id="UP000652761"/>
    </source>
</evidence>
<protein>
    <recommendedName>
        <fullName evidence="2">DUF8040 domain-containing protein</fullName>
    </recommendedName>
</protein>
<feature type="compositionally biased region" description="Acidic residues" evidence="1">
    <location>
        <begin position="278"/>
        <end position="289"/>
    </location>
</feature>
<feature type="domain" description="DUF8040" evidence="2">
    <location>
        <begin position="75"/>
        <end position="170"/>
    </location>
</feature>
<dbReference type="InterPro" id="IPR045249">
    <property type="entry name" value="HARBI1-like"/>
</dbReference>
<organism evidence="3 4">
    <name type="scientific">Colocasia esculenta</name>
    <name type="common">Wild taro</name>
    <name type="synonym">Arum esculentum</name>
    <dbReference type="NCBI Taxonomy" id="4460"/>
    <lineage>
        <taxon>Eukaryota</taxon>
        <taxon>Viridiplantae</taxon>
        <taxon>Streptophyta</taxon>
        <taxon>Embryophyta</taxon>
        <taxon>Tracheophyta</taxon>
        <taxon>Spermatophyta</taxon>
        <taxon>Magnoliopsida</taxon>
        <taxon>Liliopsida</taxon>
        <taxon>Araceae</taxon>
        <taxon>Aroideae</taxon>
        <taxon>Colocasieae</taxon>
        <taxon>Colocasia</taxon>
    </lineage>
</organism>
<dbReference type="AlphaFoldDB" id="A0A843UBQ5"/>